<dbReference type="InterPro" id="IPR009057">
    <property type="entry name" value="Homeodomain-like_sf"/>
</dbReference>
<feature type="DNA-binding region" description="H-T-H motif" evidence="5">
    <location>
        <begin position="29"/>
        <end position="48"/>
    </location>
</feature>
<dbReference type="Pfam" id="PF13977">
    <property type="entry name" value="TetR_C_6"/>
    <property type="match status" value="1"/>
</dbReference>
<name>E8N5S4_ANATU</name>
<organism evidence="7 8">
    <name type="scientific">Anaerolinea thermophila (strain DSM 14523 / JCM 11388 / NBRC 100420 / UNI-1)</name>
    <dbReference type="NCBI Taxonomy" id="926569"/>
    <lineage>
        <taxon>Bacteria</taxon>
        <taxon>Bacillati</taxon>
        <taxon>Chloroflexota</taxon>
        <taxon>Anaerolineae</taxon>
        <taxon>Anaerolineales</taxon>
        <taxon>Anaerolineaceae</taxon>
        <taxon>Anaerolinea</taxon>
    </lineage>
</organism>
<evidence type="ECO:0000313" key="8">
    <source>
        <dbReference type="Proteomes" id="UP000008922"/>
    </source>
</evidence>
<dbReference type="SUPFAM" id="SSF48498">
    <property type="entry name" value="Tetracyclin repressor-like, C-terminal domain"/>
    <property type="match status" value="1"/>
</dbReference>
<evidence type="ECO:0000256" key="3">
    <source>
        <dbReference type="ARBA" id="ARBA00023125"/>
    </source>
</evidence>
<reference evidence="7 8" key="1">
    <citation type="submission" date="2010-12" db="EMBL/GenBank/DDBJ databases">
        <title>Whole genome sequence of Anaerolinea thermophila UNI-1.</title>
        <authorList>
            <person name="Narita-Yamada S."/>
            <person name="Kishi E."/>
            <person name="Watanabe Y."/>
            <person name="Takasaki K."/>
            <person name="Ankai A."/>
            <person name="Oguchi A."/>
            <person name="Fukui S."/>
            <person name="Takahashi M."/>
            <person name="Yashiro I."/>
            <person name="Hosoyama A."/>
            <person name="Sekiguchi Y."/>
            <person name="Hanada S."/>
            <person name="Fujita N."/>
        </authorList>
    </citation>
    <scope>NUCLEOTIDE SEQUENCE [LARGE SCALE GENOMIC DNA]</scope>
    <source>
        <strain evidence="8">DSM 14523 / JCM 11388 / NBRC 100420 / UNI-1</strain>
    </source>
</reference>
<dbReference type="EMBL" id="AP012029">
    <property type="protein sequence ID" value="BAJ63788.1"/>
    <property type="molecule type" value="Genomic_DNA"/>
</dbReference>
<dbReference type="OrthoDB" id="9796420at2"/>
<dbReference type="InterPro" id="IPR036271">
    <property type="entry name" value="Tet_transcr_reg_TetR-rel_C_sf"/>
</dbReference>
<feature type="domain" description="HTH tetR-type" evidence="6">
    <location>
        <begin position="6"/>
        <end position="66"/>
    </location>
</feature>
<protein>
    <submittedName>
        <fullName evidence="7">TetR family transcriptional regulator</fullName>
    </submittedName>
</protein>
<accession>E8N5S4</accession>
<keyword evidence="1" id="KW-0678">Repressor</keyword>
<dbReference type="InParanoid" id="E8N5S4"/>
<dbReference type="Gene3D" id="1.10.357.10">
    <property type="entry name" value="Tetracycline Repressor, domain 2"/>
    <property type="match status" value="1"/>
</dbReference>
<dbReference type="FunFam" id="1.10.10.60:FF:000141">
    <property type="entry name" value="TetR family transcriptional regulator"/>
    <property type="match status" value="1"/>
</dbReference>
<evidence type="ECO:0000256" key="5">
    <source>
        <dbReference type="PROSITE-ProRule" id="PRU00335"/>
    </source>
</evidence>
<evidence type="ECO:0000256" key="4">
    <source>
        <dbReference type="ARBA" id="ARBA00023163"/>
    </source>
</evidence>
<evidence type="ECO:0000313" key="7">
    <source>
        <dbReference type="EMBL" id="BAJ63788.1"/>
    </source>
</evidence>
<dbReference type="Gene3D" id="1.10.10.60">
    <property type="entry name" value="Homeodomain-like"/>
    <property type="match status" value="1"/>
</dbReference>
<dbReference type="InterPro" id="IPR039538">
    <property type="entry name" value="BetI_C"/>
</dbReference>
<dbReference type="GO" id="GO:0003677">
    <property type="term" value="F:DNA binding"/>
    <property type="evidence" value="ECO:0007669"/>
    <property type="project" value="UniProtKB-UniRule"/>
</dbReference>
<dbReference type="PRINTS" id="PR00455">
    <property type="entry name" value="HTHTETR"/>
</dbReference>
<dbReference type="PANTHER" id="PTHR47506:SF1">
    <property type="entry name" value="HTH-TYPE TRANSCRIPTIONAL REGULATOR YJDC"/>
    <property type="match status" value="1"/>
</dbReference>
<sequence length="202" mass="22865">MQQRSEETRQKILQAAEALFAQKGYDATGVADLCEACGVSKGAFYHHFPTKQAVFLALLEDWLRQLDEQLQKTLSGHPNIPEGLIDLAKSTDAIFAASNTRARIFLEFWIQATRQPEIWQATVAPYHRYVERFTQLIRQSEIQGDLSLKKDIDPQIVARTILALALGMLLQAFFDPQGENWSQVTGKSIEWLFEALQKGGEK</sequence>
<dbReference type="InterPro" id="IPR001647">
    <property type="entry name" value="HTH_TetR"/>
</dbReference>
<keyword evidence="4" id="KW-0804">Transcription</keyword>
<proteinExistence type="predicted"/>
<dbReference type="STRING" id="926569.ANT_17620"/>
<dbReference type="KEGG" id="atm:ANT_17620"/>
<keyword evidence="8" id="KW-1185">Reference proteome</keyword>
<dbReference type="AlphaFoldDB" id="E8N5S4"/>
<dbReference type="GO" id="GO:0045892">
    <property type="term" value="P:negative regulation of DNA-templated transcription"/>
    <property type="evidence" value="ECO:0007669"/>
    <property type="project" value="UniProtKB-ARBA"/>
</dbReference>
<evidence type="ECO:0000259" key="6">
    <source>
        <dbReference type="PROSITE" id="PS50977"/>
    </source>
</evidence>
<dbReference type="PROSITE" id="PS50977">
    <property type="entry name" value="HTH_TETR_2"/>
    <property type="match status" value="1"/>
</dbReference>
<dbReference type="FunCoup" id="E8N5S4">
    <property type="interactions" value="31"/>
</dbReference>
<keyword evidence="3 5" id="KW-0238">DNA-binding</keyword>
<dbReference type="Pfam" id="PF00440">
    <property type="entry name" value="TetR_N"/>
    <property type="match status" value="1"/>
</dbReference>
<gene>
    <name evidence="7" type="ordered locus">ANT_17620</name>
</gene>
<evidence type="ECO:0000256" key="1">
    <source>
        <dbReference type="ARBA" id="ARBA00022491"/>
    </source>
</evidence>
<dbReference type="Proteomes" id="UP000008922">
    <property type="component" value="Chromosome"/>
</dbReference>
<dbReference type="HOGENOM" id="CLU_069356_15_12_0"/>
<evidence type="ECO:0000256" key="2">
    <source>
        <dbReference type="ARBA" id="ARBA00023015"/>
    </source>
</evidence>
<dbReference type="SUPFAM" id="SSF46689">
    <property type="entry name" value="Homeodomain-like"/>
    <property type="match status" value="1"/>
</dbReference>
<dbReference type="PANTHER" id="PTHR47506">
    <property type="entry name" value="TRANSCRIPTIONAL REGULATORY PROTEIN"/>
    <property type="match status" value="1"/>
</dbReference>
<dbReference type="RefSeq" id="WP_013560166.1">
    <property type="nucleotide sequence ID" value="NC_014960.1"/>
</dbReference>
<keyword evidence="2" id="KW-0805">Transcription regulation</keyword>
<dbReference type="eggNOG" id="COG1309">
    <property type="taxonomic scope" value="Bacteria"/>
</dbReference>